<dbReference type="InterPro" id="IPR000757">
    <property type="entry name" value="Beta-glucanase-like"/>
</dbReference>
<dbReference type="Pfam" id="PF00722">
    <property type="entry name" value="Glyco_hydro_16"/>
    <property type="match status" value="1"/>
</dbReference>
<proteinExistence type="inferred from homology"/>
<dbReference type="InterPro" id="IPR013320">
    <property type="entry name" value="ConA-like_dom_sf"/>
</dbReference>
<evidence type="ECO:0000313" key="5">
    <source>
        <dbReference type="Proteomes" id="UP000236286"/>
    </source>
</evidence>
<dbReference type="EMBL" id="PDZR01000025">
    <property type="protein sequence ID" value="PNG24737.1"/>
    <property type="molecule type" value="Genomic_DNA"/>
</dbReference>
<dbReference type="PANTHER" id="PTHR10963">
    <property type="entry name" value="GLYCOSYL HYDROLASE-RELATED"/>
    <property type="match status" value="1"/>
</dbReference>
<dbReference type="CDD" id="cd08023">
    <property type="entry name" value="GH16_laminarinase_like"/>
    <property type="match status" value="1"/>
</dbReference>
<dbReference type="Proteomes" id="UP000236286">
    <property type="component" value="Unassembled WGS sequence"/>
</dbReference>
<dbReference type="OrthoDB" id="9809583at2"/>
<evidence type="ECO:0000256" key="1">
    <source>
        <dbReference type="ARBA" id="ARBA00006865"/>
    </source>
</evidence>
<dbReference type="GO" id="GO:0004553">
    <property type="term" value="F:hydrolase activity, hydrolyzing O-glycosyl compounds"/>
    <property type="evidence" value="ECO:0007669"/>
    <property type="project" value="InterPro"/>
</dbReference>
<dbReference type="PANTHER" id="PTHR10963:SF55">
    <property type="entry name" value="GLYCOSIDE HYDROLASE FAMILY 16 PROTEIN"/>
    <property type="match status" value="1"/>
</dbReference>
<dbReference type="GO" id="GO:0005975">
    <property type="term" value="P:carbohydrate metabolic process"/>
    <property type="evidence" value="ECO:0007669"/>
    <property type="project" value="InterPro"/>
</dbReference>
<accession>A0A2J7TD94</accession>
<dbReference type="InterPro" id="IPR050546">
    <property type="entry name" value="Glycosyl_Hydrlase_16"/>
</dbReference>
<dbReference type="Gene3D" id="2.60.120.200">
    <property type="match status" value="1"/>
</dbReference>
<dbReference type="PROSITE" id="PS51762">
    <property type="entry name" value="GH16_2"/>
    <property type="match status" value="1"/>
</dbReference>
<reference evidence="4 5" key="1">
    <citation type="submission" date="2017-10" db="EMBL/GenBank/DDBJ databases">
        <title>Genome announcement of Methylocella silvestris TVC from permafrost.</title>
        <authorList>
            <person name="Wang J."/>
            <person name="Geng K."/>
            <person name="Ul-Haque F."/>
            <person name="Crombie A.T."/>
            <person name="Street L.E."/>
            <person name="Wookey P.A."/>
            <person name="Murrell J.C."/>
            <person name="Pratscher J."/>
        </authorList>
    </citation>
    <scope>NUCLEOTIDE SEQUENCE [LARGE SCALE GENOMIC DNA]</scope>
    <source>
        <strain evidence="4 5">TVC</strain>
    </source>
</reference>
<feature type="chain" id="PRO_5014430831" evidence="2">
    <location>
        <begin position="26"/>
        <end position="310"/>
    </location>
</feature>
<keyword evidence="2" id="KW-0732">Signal</keyword>
<sequence length="310" mass="34141">MIKSIFLLTATALAISAIAPIRSSAANPATPLATLTLAIPDETSATDKCRPLGTDDLKSNATVVLDRSFLDHFDVGARPDSRWMRSYFRPHSVEAAHTHSADEQVVYVDEEFSGAGRSPLGLNPFAVTDGVLTIRAFRTPAELKQVLYSRPYVSGMLTSKNFFAQTYGYFEIAAKLPVGSAVWPAFWLVPRDKPSPPELDVFEVVGKEPQNVYQTTHWAYPNGHASCRNAVADLSSRFHLYGALWTSKYIIYLIDRKPVGITITPPHMNDPMYIIVNLGVGGAWPGPVDAATPAQSEMQIEWISAYVIRR</sequence>
<evidence type="ECO:0000256" key="2">
    <source>
        <dbReference type="SAM" id="SignalP"/>
    </source>
</evidence>
<evidence type="ECO:0000259" key="3">
    <source>
        <dbReference type="PROSITE" id="PS51762"/>
    </source>
</evidence>
<feature type="domain" description="GH16" evidence="3">
    <location>
        <begin position="73"/>
        <end position="310"/>
    </location>
</feature>
<protein>
    <submittedName>
        <fullName evidence="4">1,3-1,4-beta-glycanase</fullName>
    </submittedName>
</protein>
<organism evidence="4 5">
    <name type="scientific">Methylocella silvestris</name>
    <dbReference type="NCBI Taxonomy" id="199596"/>
    <lineage>
        <taxon>Bacteria</taxon>
        <taxon>Pseudomonadati</taxon>
        <taxon>Pseudomonadota</taxon>
        <taxon>Alphaproteobacteria</taxon>
        <taxon>Hyphomicrobiales</taxon>
        <taxon>Beijerinckiaceae</taxon>
        <taxon>Methylocella</taxon>
    </lineage>
</organism>
<dbReference type="SUPFAM" id="SSF49899">
    <property type="entry name" value="Concanavalin A-like lectins/glucanases"/>
    <property type="match status" value="1"/>
</dbReference>
<evidence type="ECO:0000313" key="4">
    <source>
        <dbReference type="EMBL" id="PNG24737.1"/>
    </source>
</evidence>
<comment type="caution">
    <text evidence="4">The sequence shown here is derived from an EMBL/GenBank/DDBJ whole genome shotgun (WGS) entry which is preliminary data.</text>
</comment>
<dbReference type="AlphaFoldDB" id="A0A2J7TD94"/>
<feature type="signal peptide" evidence="2">
    <location>
        <begin position="1"/>
        <end position="25"/>
    </location>
</feature>
<gene>
    <name evidence="4" type="ORF">CR492_17200</name>
</gene>
<name>A0A2J7TD94_METSI</name>
<comment type="similarity">
    <text evidence="1">Belongs to the glycosyl hydrolase 16 family.</text>
</comment>